<keyword evidence="1" id="KW-0812">Transmembrane</keyword>
<keyword evidence="1" id="KW-1133">Transmembrane helix</keyword>
<feature type="non-terminal residue" evidence="2">
    <location>
        <position position="1"/>
    </location>
</feature>
<protein>
    <submittedName>
        <fullName evidence="2">Uncharacterized protein</fullName>
    </submittedName>
</protein>
<feature type="transmembrane region" description="Helical" evidence="1">
    <location>
        <begin position="255"/>
        <end position="274"/>
    </location>
</feature>
<feature type="transmembrane region" description="Helical" evidence="1">
    <location>
        <begin position="304"/>
        <end position="326"/>
    </location>
</feature>
<proteinExistence type="predicted"/>
<evidence type="ECO:0000256" key="1">
    <source>
        <dbReference type="SAM" id="Phobius"/>
    </source>
</evidence>
<feature type="transmembrane region" description="Helical" evidence="1">
    <location>
        <begin position="97"/>
        <end position="114"/>
    </location>
</feature>
<feature type="transmembrane region" description="Helical" evidence="1">
    <location>
        <begin position="58"/>
        <end position="77"/>
    </location>
</feature>
<evidence type="ECO:0000313" key="2">
    <source>
        <dbReference type="EMBL" id="JAT69879.1"/>
    </source>
</evidence>
<accession>A0A1D1ZSI0</accession>
<gene>
    <name evidence="2" type="ORF">g.47338</name>
</gene>
<sequence>AGSSGNGSPAKEITITMARGERSPSRARPRWPWSHTLVFYDPVLEAEFELEHGAQHRAADAAGSFILSGSLLTLTLLTMARMTDQLWAMAMDETRSMALYSLVEAIPGLLALLLPAKAYLRSRTRLHQAMLLFTTLVMPFHGYTRSPDLVSGASRRGQAAWRAAVRLGAGSKFPMAALQLLGRPLLLHRRLPCVVVWTLMALQCNLDFCRVRGWTEPSGGAIHDVHAALTRVANTGLGEWGGHTPAQPAQACAVISNWVLLVAGVVVPNAFLYIMEVRQRTRFLEERGLGPPRLKLSRSLDENFLLLPSVIGGMWLLANVAAAAPYNRVSALCARWNAVLMRTPVLEFVW</sequence>
<organism evidence="2">
    <name type="scientific">Auxenochlorella protothecoides</name>
    <name type="common">Green microalga</name>
    <name type="synonym">Chlorella protothecoides</name>
    <dbReference type="NCBI Taxonomy" id="3075"/>
    <lineage>
        <taxon>Eukaryota</taxon>
        <taxon>Viridiplantae</taxon>
        <taxon>Chlorophyta</taxon>
        <taxon>core chlorophytes</taxon>
        <taxon>Trebouxiophyceae</taxon>
        <taxon>Chlorellales</taxon>
        <taxon>Chlorellaceae</taxon>
        <taxon>Auxenochlorella</taxon>
    </lineage>
</organism>
<dbReference type="AlphaFoldDB" id="A0A1D1ZSI0"/>
<keyword evidence="1" id="KW-0472">Membrane</keyword>
<name>A0A1D1ZSI0_AUXPR</name>
<dbReference type="EMBL" id="GDKF01008743">
    <property type="protein sequence ID" value="JAT69879.1"/>
    <property type="molecule type" value="Transcribed_RNA"/>
</dbReference>
<reference evidence="2" key="1">
    <citation type="submission" date="2015-08" db="EMBL/GenBank/DDBJ databases">
        <authorList>
            <person name="Babu N.S."/>
            <person name="Beckwith C.J."/>
            <person name="Beseler K.G."/>
            <person name="Brison A."/>
            <person name="Carone J.V."/>
            <person name="Caskin T.P."/>
            <person name="Diamond M."/>
            <person name="Durham M.E."/>
            <person name="Foxe J.M."/>
            <person name="Go M."/>
            <person name="Henderson B.A."/>
            <person name="Jones I.B."/>
            <person name="McGettigan J.A."/>
            <person name="Micheletti S.J."/>
            <person name="Nasrallah M.E."/>
            <person name="Ortiz D."/>
            <person name="Piller C.R."/>
            <person name="Privatt S.R."/>
            <person name="Schneider S.L."/>
            <person name="Sharp S."/>
            <person name="Smith T.C."/>
            <person name="Stanton J.D."/>
            <person name="Ullery H.E."/>
            <person name="Wilson R.J."/>
            <person name="Serrano M.G."/>
            <person name="Buck G."/>
            <person name="Lee V."/>
            <person name="Wang Y."/>
            <person name="Carvalho R."/>
            <person name="Voegtly L."/>
            <person name="Shi R."/>
            <person name="Duckworth R."/>
            <person name="Johnson A."/>
            <person name="Loviza R."/>
            <person name="Walstead R."/>
            <person name="Shah Z."/>
            <person name="Kiflezghi M."/>
            <person name="Wade K."/>
            <person name="Ball S.L."/>
            <person name="Bradley K.W."/>
            <person name="Asai D.J."/>
            <person name="Bowman C.A."/>
            <person name="Russell D.A."/>
            <person name="Pope W.H."/>
            <person name="Jacobs-Sera D."/>
            <person name="Hendrix R.W."/>
            <person name="Hatfull G.F."/>
        </authorList>
    </citation>
    <scope>NUCLEOTIDE SEQUENCE</scope>
</reference>